<gene>
    <name evidence="2" type="ORF">F2Q69_00030210</name>
</gene>
<protein>
    <submittedName>
        <fullName evidence="2">Uncharacterized protein</fullName>
    </submittedName>
</protein>
<organism evidence="2 3">
    <name type="scientific">Brassica cretica</name>
    <name type="common">Mustard</name>
    <dbReference type="NCBI Taxonomy" id="69181"/>
    <lineage>
        <taxon>Eukaryota</taxon>
        <taxon>Viridiplantae</taxon>
        <taxon>Streptophyta</taxon>
        <taxon>Embryophyta</taxon>
        <taxon>Tracheophyta</taxon>
        <taxon>Spermatophyta</taxon>
        <taxon>Magnoliopsida</taxon>
        <taxon>eudicotyledons</taxon>
        <taxon>Gunneridae</taxon>
        <taxon>Pentapetalae</taxon>
        <taxon>rosids</taxon>
        <taxon>malvids</taxon>
        <taxon>Brassicales</taxon>
        <taxon>Brassicaceae</taxon>
        <taxon>Brassiceae</taxon>
        <taxon>Brassica</taxon>
    </lineage>
</organism>
<evidence type="ECO:0000313" key="3">
    <source>
        <dbReference type="Proteomes" id="UP000712600"/>
    </source>
</evidence>
<name>A0A8S9RXV9_BRACR</name>
<evidence type="ECO:0000256" key="1">
    <source>
        <dbReference type="SAM" id="MobiDB-lite"/>
    </source>
</evidence>
<dbReference type="AlphaFoldDB" id="A0A8S9RXV9"/>
<comment type="caution">
    <text evidence="2">The sequence shown here is derived from an EMBL/GenBank/DDBJ whole genome shotgun (WGS) entry which is preliminary data.</text>
</comment>
<evidence type="ECO:0000313" key="2">
    <source>
        <dbReference type="EMBL" id="KAF3585416.1"/>
    </source>
</evidence>
<feature type="region of interest" description="Disordered" evidence="1">
    <location>
        <begin position="113"/>
        <end position="133"/>
    </location>
</feature>
<dbReference type="EMBL" id="QGKX02000088">
    <property type="protein sequence ID" value="KAF3585416.1"/>
    <property type="molecule type" value="Genomic_DNA"/>
</dbReference>
<accession>A0A8S9RXV9</accession>
<reference evidence="2" key="1">
    <citation type="submission" date="2019-12" db="EMBL/GenBank/DDBJ databases">
        <title>Genome sequencing and annotation of Brassica cretica.</title>
        <authorList>
            <person name="Studholme D.J."/>
            <person name="Sarris P."/>
        </authorList>
    </citation>
    <scope>NUCLEOTIDE SEQUENCE</scope>
    <source>
        <strain evidence="2">PFS-109/04</strain>
        <tissue evidence="2">Leaf</tissue>
    </source>
</reference>
<dbReference type="Proteomes" id="UP000712600">
    <property type="component" value="Unassembled WGS sequence"/>
</dbReference>
<proteinExistence type="predicted"/>
<sequence length="208" mass="23157">MFHERVLGLSVFSLDGSTGISARFYRKVSRRNFFTKITFRKNVHADFYGYLDVNFVVTIFDPNTCPMFSDNRCLVARLRGPKGLHPKTCGFEEGFTLQPPGSWTKVQPASGFHNENPSSLRVPERKSIQPPGSWTKIHPVSGLLDESPYNPRFMKDRIHEAWVSEGCISKPSDPGKTCLGSSGFQECTTQGHPSIDCSLPPGADCNIT</sequence>